<accession>A0A1H0B196</accession>
<evidence type="ECO:0000313" key="4">
    <source>
        <dbReference type="EMBL" id="SDN39430.1"/>
    </source>
</evidence>
<reference evidence="5" key="1">
    <citation type="submission" date="2016-10" db="EMBL/GenBank/DDBJ databases">
        <authorList>
            <person name="Varghese N."/>
            <person name="Submissions S."/>
        </authorList>
    </citation>
    <scope>NUCLEOTIDE SEQUENCE [LARGE SCALE GENOMIC DNA]</scope>
    <source>
        <strain evidence="5">DSM 19110</strain>
    </source>
</reference>
<keyword evidence="5" id="KW-1185">Reference proteome</keyword>
<feature type="chain" id="PRO_5010370709" description="Outer membrane protein beta-barrel domain-containing protein" evidence="2">
    <location>
        <begin position="23"/>
        <end position="944"/>
    </location>
</feature>
<proteinExistence type="predicted"/>
<feature type="compositionally biased region" description="Basic and acidic residues" evidence="1">
    <location>
        <begin position="409"/>
        <end position="423"/>
    </location>
</feature>
<evidence type="ECO:0000256" key="1">
    <source>
        <dbReference type="SAM" id="MobiDB-lite"/>
    </source>
</evidence>
<dbReference type="SUPFAM" id="SSF56935">
    <property type="entry name" value="Porins"/>
    <property type="match status" value="1"/>
</dbReference>
<evidence type="ECO:0000256" key="2">
    <source>
        <dbReference type="SAM" id="SignalP"/>
    </source>
</evidence>
<organism evidence="4 5">
    <name type="scientific">Pedobacter steynii</name>
    <dbReference type="NCBI Taxonomy" id="430522"/>
    <lineage>
        <taxon>Bacteria</taxon>
        <taxon>Pseudomonadati</taxon>
        <taxon>Bacteroidota</taxon>
        <taxon>Sphingobacteriia</taxon>
        <taxon>Sphingobacteriales</taxon>
        <taxon>Sphingobacteriaceae</taxon>
        <taxon>Pedobacter</taxon>
    </lineage>
</organism>
<dbReference type="Proteomes" id="UP000183200">
    <property type="component" value="Unassembled WGS sequence"/>
</dbReference>
<feature type="domain" description="Outer membrane protein beta-barrel" evidence="3">
    <location>
        <begin position="614"/>
        <end position="932"/>
    </location>
</feature>
<gene>
    <name evidence="4" type="ORF">SAMN05421820_107275</name>
</gene>
<dbReference type="Pfam" id="PF14905">
    <property type="entry name" value="OMP_b-brl_3"/>
    <property type="match status" value="1"/>
</dbReference>
<dbReference type="EMBL" id="FNGY01000007">
    <property type="protein sequence ID" value="SDN39430.1"/>
    <property type="molecule type" value="Genomic_DNA"/>
</dbReference>
<evidence type="ECO:0000313" key="5">
    <source>
        <dbReference type="Proteomes" id="UP000183200"/>
    </source>
</evidence>
<feature type="signal peptide" evidence="2">
    <location>
        <begin position="1"/>
        <end position="22"/>
    </location>
</feature>
<dbReference type="InterPro" id="IPR008969">
    <property type="entry name" value="CarboxyPept-like_regulatory"/>
</dbReference>
<feature type="region of interest" description="Disordered" evidence="1">
    <location>
        <begin position="406"/>
        <end position="437"/>
    </location>
</feature>
<dbReference type="RefSeq" id="WP_074610509.1">
    <property type="nucleotide sequence ID" value="NZ_FNGY01000007.1"/>
</dbReference>
<dbReference type="InterPro" id="IPR041700">
    <property type="entry name" value="OMP_b-brl_3"/>
</dbReference>
<feature type="compositionally biased region" description="Low complexity" evidence="1">
    <location>
        <begin position="424"/>
        <end position="437"/>
    </location>
</feature>
<sequence length="944" mass="106984">MRIFYFYLLVFLPAITINSSKAQQNTPVHIGTVKGIVRDTARNYVLKSATVSIYKAKDSSLLSYQISNNYGEFSFKNLPVNTGLRIDISHVGYQLLRKIFSIPGSKNAIDLQTLIISPSDITLKDVVISIPPISMNGDTLEFNAAAFKLDSNAVVEDLLRKIPNVTLWGDGQITVNGREVKSLLVNGKPFFGNNPKIALQNIAKNALEKIQVYHTQKDKSNPLDSTLEVNLKLKKGKDIGYFGKIGIGYGTNHRYEGDASFNLFSPKMQLAVIAASNNVNKIPNDAETLTSNSTFKGINTNVEYQPDFRTTGLTQPTTVGVTFQYNFVEKPTWNNKNALSSNYFLQHKDNENLSDKITVTSINNTDKIFEKSSNKGTAVSTNQKFDSGYEWLKDNKSLRISQSMTINDGDTKSETRRTAENTKNELTSTNNSLNQNNYKNRKFNLDATYQVARNYMKPMQLFKGLKATYAVQVHDDQNQSLNITAFKSYTDAASDQKFNRKYDTRSKGINQQIDLEFMDLKSMFFGRKQLAGIDFSLTNNLNLRTTDQQDQVQDLEPNNSHYENNTYLTNNVNTTIIEETPGLNFKKTFSRNLSNRYSKNLTIRFLPKQKFLHQNNESEKSFQNIKRSYTKFLPDAAIDYNDHQFGEYYRNYTLSFSTKIQMPTLQQMAPLADSTNLYSLQKGNLNLKAATEKVIAFTFNHSDQGTKNTLNYNTRISAGMINDRIVDSIYIDHQNRRSIYLTNANGHKYLNFYANVRKAYKFKTSEIQFGLSTNIDANKSPGYTNNVFTFSKNLNTGSRLSVNYTYQGHFALAVAHNYNTYSSKQEAFNTGYSGTNQATSISSSYNVTRRFTLNSNVSFNTSTSKDTEDINFTIWNAGAVYRFLKGNNAEFKLSALDLLHQNTSVINYANANSFTTGTQKVLQQYFMVTISYYPRQFGKKTAKK</sequence>
<evidence type="ECO:0000259" key="3">
    <source>
        <dbReference type="Pfam" id="PF14905"/>
    </source>
</evidence>
<keyword evidence="2" id="KW-0732">Signal</keyword>
<dbReference type="AlphaFoldDB" id="A0A1H0B196"/>
<dbReference type="OrthoDB" id="1086219at2"/>
<name>A0A1H0B196_9SPHI</name>
<dbReference type="SUPFAM" id="SSF49464">
    <property type="entry name" value="Carboxypeptidase regulatory domain-like"/>
    <property type="match status" value="1"/>
</dbReference>
<protein>
    <recommendedName>
        <fullName evidence="3">Outer membrane protein beta-barrel domain-containing protein</fullName>
    </recommendedName>
</protein>